<dbReference type="SMART" id="SM00326">
    <property type="entry name" value="SH3"/>
    <property type="match status" value="4"/>
</dbReference>
<evidence type="ECO:0000259" key="4">
    <source>
        <dbReference type="PROSITE" id="PS50002"/>
    </source>
</evidence>
<protein>
    <recommendedName>
        <fullName evidence="4">SH3 domain-containing protein</fullName>
    </recommendedName>
</protein>
<dbReference type="STRING" id="461836.A0A0L0DAY7"/>
<dbReference type="PRINTS" id="PR00499">
    <property type="entry name" value="P67PHOX"/>
</dbReference>
<dbReference type="InterPro" id="IPR001452">
    <property type="entry name" value="SH3_domain"/>
</dbReference>
<dbReference type="EMBL" id="GL349455">
    <property type="protein sequence ID" value="KNC49400.1"/>
    <property type="molecule type" value="Genomic_DNA"/>
</dbReference>
<evidence type="ECO:0000313" key="6">
    <source>
        <dbReference type="Proteomes" id="UP000054408"/>
    </source>
</evidence>
<name>A0A0L0DAY7_THETB</name>
<organism evidence="5 6">
    <name type="scientific">Thecamonas trahens ATCC 50062</name>
    <dbReference type="NCBI Taxonomy" id="461836"/>
    <lineage>
        <taxon>Eukaryota</taxon>
        <taxon>Apusozoa</taxon>
        <taxon>Apusomonadida</taxon>
        <taxon>Apusomonadidae</taxon>
        <taxon>Thecamonas</taxon>
    </lineage>
</organism>
<dbReference type="GO" id="GO:0043328">
    <property type="term" value="P:protein transport to vacuole involved in ubiquitin-dependent protein catabolic process via the multivesicular body sorting pathway"/>
    <property type="evidence" value="ECO:0007669"/>
    <property type="project" value="TreeGrafter"/>
</dbReference>
<keyword evidence="1 2" id="KW-0728">SH3 domain</keyword>
<dbReference type="Gene3D" id="2.30.30.40">
    <property type="entry name" value="SH3 Domains"/>
    <property type="match status" value="4"/>
</dbReference>
<dbReference type="GeneID" id="25564826"/>
<dbReference type="AlphaFoldDB" id="A0A0L0DAY7"/>
<dbReference type="PANTHER" id="PTHR45929">
    <property type="entry name" value="JAK PATHWAY SIGNAL TRANSDUCTION ADAPTOR MOLECULE"/>
    <property type="match status" value="1"/>
</dbReference>
<feature type="region of interest" description="Disordered" evidence="3">
    <location>
        <begin position="445"/>
        <end position="468"/>
    </location>
</feature>
<evidence type="ECO:0000256" key="1">
    <source>
        <dbReference type="ARBA" id="ARBA00022443"/>
    </source>
</evidence>
<dbReference type="Proteomes" id="UP000054408">
    <property type="component" value="Unassembled WGS sequence"/>
</dbReference>
<sequence>MDDEVYASATGVALLTNKLSKAALARPPVSAELKAAAIQLRPDMAGVVALLQQQIANRSNPPAGVGADSIPTDELAGLRNAVSVMVSQGEAVIVASIKTAKGEPSASTALAARLNTFTGTLKGVLDAQAQFDRIKGKGKAVLAATIKVRDGTGQFVKNAVELTNASLELTRLVEKRVCAFVTSPSAQSRALDLAKKVRLAAKALIVAGKTLMRDPSADTQPRTQAASELGASISELLKLLKDPPVGTGASAADSSAGGSGAVAGGAVVGGAVMGGVAVGAAAAAVAASGGEASPAPSPVPSPVAEPSPETEPSREDEASSPVDPRSRPQPVPEPEPEPEPQTEPQPQALPTPELEPQPQAQPQPEPVVATPAPGDMVAKFAFFAESSDELTFPAGARITDVVATANPAWMRGMYDGKTGIFPSNWVEAVEAGAGSQAGGGAVTGAANGGAGASAAASSSGSASAAGSEPAPKRKVKAKFMFVAEAADELTFDQGDIIDDVVEIDSEWMEGTFKGKRGIFPQAFVEDVPVEAPAPAKPAVPESNVRARALFNFTAQAADELAFYKGDVIENVLTTDDEQWWFGKCGRNDGIFPAGFVELLPEESEDAASSSIGKAKHKIGAKGSGNARGVALYDFEAESPDEVSFKAGAVITNIAFTRSEEWWRGIVNGREGLFPSDFVELTEDDAADMPAYVKRLVG</sequence>
<accession>A0A0L0DAY7</accession>
<dbReference type="CDD" id="cd00174">
    <property type="entry name" value="SH3"/>
    <property type="match status" value="2"/>
</dbReference>
<dbReference type="InterPro" id="IPR050670">
    <property type="entry name" value="STAM"/>
</dbReference>
<evidence type="ECO:0000256" key="2">
    <source>
        <dbReference type="PROSITE-ProRule" id="PRU00192"/>
    </source>
</evidence>
<proteinExistence type="predicted"/>
<feature type="compositionally biased region" description="Pro residues" evidence="3">
    <location>
        <begin position="341"/>
        <end position="365"/>
    </location>
</feature>
<dbReference type="PANTHER" id="PTHR45929:SF3">
    <property type="entry name" value="JAK PATHWAY SIGNAL TRANSDUCTION ADAPTOR MOLECULE"/>
    <property type="match status" value="1"/>
</dbReference>
<dbReference type="OrthoDB" id="27823at2759"/>
<dbReference type="InterPro" id="IPR036028">
    <property type="entry name" value="SH3-like_dom_sf"/>
</dbReference>
<feature type="domain" description="SH3" evidence="4">
    <location>
        <begin position="623"/>
        <end position="683"/>
    </location>
</feature>
<keyword evidence="6" id="KW-1185">Reference proteome</keyword>
<feature type="domain" description="SH3" evidence="4">
    <location>
        <begin position="371"/>
        <end position="431"/>
    </location>
</feature>
<feature type="compositionally biased region" description="Pro residues" evidence="3">
    <location>
        <begin position="295"/>
        <end position="305"/>
    </location>
</feature>
<feature type="domain" description="SH3" evidence="4">
    <location>
        <begin position="541"/>
        <end position="601"/>
    </location>
</feature>
<feature type="region of interest" description="Disordered" evidence="3">
    <location>
        <begin position="289"/>
        <end position="372"/>
    </location>
</feature>
<dbReference type="GO" id="GO:0033565">
    <property type="term" value="C:ESCRT-0 complex"/>
    <property type="evidence" value="ECO:0007669"/>
    <property type="project" value="TreeGrafter"/>
</dbReference>
<feature type="domain" description="SH3" evidence="4">
    <location>
        <begin position="470"/>
        <end position="529"/>
    </location>
</feature>
<gene>
    <name evidence="5" type="ORF">AMSG_05403</name>
</gene>
<evidence type="ECO:0000256" key="3">
    <source>
        <dbReference type="SAM" id="MobiDB-lite"/>
    </source>
</evidence>
<dbReference type="PROSITE" id="PS50002">
    <property type="entry name" value="SH3"/>
    <property type="match status" value="4"/>
</dbReference>
<reference evidence="5 6" key="1">
    <citation type="submission" date="2010-05" db="EMBL/GenBank/DDBJ databases">
        <title>The Genome Sequence of Thecamonas trahens ATCC 50062.</title>
        <authorList>
            <consortium name="The Broad Institute Genome Sequencing Platform"/>
            <person name="Russ C."/>
            <person name="Cuomo C."/>
            <person name="Shea T."/>
            <person name="Young S.K."/>
            <person name="Zeng Q."/>
            <person name="Koehrsen M."/>
            <person name="Haas B."/>
            <person name="Borodovsky M."/>
            <person name="Guigo R."/>
            <person name="Alvarado L."/>
            <person name="Berlin A."/>
            <person name="Bochicchio J."/>
            <person name="Borenstein D."/>
            <person name="Chapman S."/>
            <person name="Chen Z."/>
            <person name="Freedman E."/>
            <person name="Gellesch M."/>
            <person name="Goldberg J."/>
            <person name="Griggs A."/>
            <person name="Gujja S."/>
            <person name="Heilman E."/>
            <person name="Heiman D."/>
            <person name="Hepburn T."/>
            <person name="Howarth C."/>
            <person name="Jen D."/>
            <person name="Larson L."/>
            <person name="Mehta T."/>
            <person name="Park D."/>
            <person name="Pearson M."/>
            <person name="Roberts A."/>
            <person name="Saif S."/>
            <person name="Shenoy N."/>
            <person name="Sisk P."/>
            <person name="Stolte C."/>
            <person name="Sykes S."/>
            <person name="Thomson T."/>
            <person name="Walk T."/>
            <person name="White J."/>
            <person name="Yandava C."/>
            <person name="Burger G."/>
            <person name="Gray M.W."/>
            <person name="Holland P.W.H."/>
            <person name="King N."/>
            <person name="Lang F.B.F."/>
            <person name="Roger A.J."/>
            <person name="Ruiz-Trillo I."/>
            <person name="Lander E."/>
            <person name="Nusbaum C."/>
        </authorList>
    </citation>
    <scope>NUCLEOTIDE SEQUENCE [LARGE SCALE GENOMIC DNA]</scope>
    <source>
        <strain evidence="5 6">ATCC 50062</strain>
    </source>
</reference>
<dbReference type="PRINTS" id="PR00452">
    <property type="entry name" value="SH3DOMAIN"/>
</dbReference>
<evidence type="ECO:0000313" key="5">
    <source>
        <dbReference type="EMBL" id="KNC49400.1"/>
    </source>
</evidence>
<dbReference type="RefSeq" id="XP_013757824.1">
    <property type="nucleotide sequence ID" value="XM_013902370.1"/>
</dbReference>
<dbReference type="SUPFAM" id="SSF50044">
    <property type="entry name" value="SH3-domain"/>
    <property type="match status" value="4"/>
</dbReference>
<dbReference type="Pfam" id="PF00018">
    <property type="entry name" value="SH3_1"/>
    <property type="match status" value="4"/>
</dbReference>
<feature type="compositionally biased region" description="Low complexity" evidence="3">
    <location>
        <begin position="452"/>
        <end position="467"/>
    </location>
</feature>
<dbReference type="eggNOG" id="KOG4225">
    <property type="taxonomic scope" value="Eukaryota"/>
</dbReference>